<dbReference type="Gene3D" id="3.40.50.970">
    <property type="match status" value="2"/>
</dbReference>
<evidence type="ECO:0000313" key="7">
    <source>
        <dbReference type="EMBL" id="AUD04281.1"/>
    </source>
</evidence>
<dbReference type="Pfam" id="PF09363">
    <property type="entry name" value="XFP_C"/>
    <property type="match status" value="1"/>
</dbReference>
<dbReference type="SUPFAM" id="SSF52518">
    <property type="entry name" value="Thiamin diphosphate-binding fold (THDP-binding)"/>
    <property type="match status" value="2"/>
</dbReference>
<dbReference type="Pfam" id="PF03894">
    <property type="entry name" value="XFP"/>
    <property type="match status" value="1"/>
</dbReference>
<dbReference type="NCBIfam" id="NF003616">
    <property type="entry name" value="PRK05261.1-1"/>
    <property type="match status" value="1"/>
</dbReference>
<evidence type="ECO:0000259" key="6">
    <source>
        <dbReference type="Pfam" id="PF09364"/>
    </source>
</evidence>
<dbReference type="GO" id="GO:0016832">
    <property type="term" value="F:aldehyde-lyase activity"/>
    <property type="evidence" value="ECO:0007669"/>
    <property type="project" value="InterPro"/>
</dbReference>
<dbReference type="InterPro" id="IPR019789">
    <property type="entry name" value="Xul5P/Fru6P_PKetolase_ThDP_BS"/>
</dbReference>
<proteinExistence type="inferred from homology"/>
<dbReference type="InterPro" id="IPR005593">
    <property type="entry name" value="Xul5P/Fru6P_PKetolase"/>
</dbReference>
<dbReference type="InterPro" id="IPR029061">
    <property type="entry name" value="THDP-binding"/>
</dbReference>
<evidence type="ECO:0000256" key="2">
    <source>
        <dbReference type="ARBA" id="ARBA00005623"/>
    </source>
</evidence>
<dbReference type="Pfam" id="PF09364">
    <property type="entry name" value="XFP_N"/>
    <property type="match status" value="1"/>
</dbReference>
<dbReference type="OrthoDB" id="9768449at2"/>
<dbReference type="NCBIfam" id="NF003619">
    <property type="entry name" value="PRK05261.1-4"/>
    <property type="match status" value="1"/>
</dbReference>
<dbReference type="PIRSF" id="PIRSF017245">
    <property type="entry name" value="Phosphoketolase"/>
    <property type="match status" value="1"/>
</dbReference>
<feature type="domain" description="Xylulose 5-phosphate/Fructose 6-phosphate phosphoketolase N-terminal" evidence="6">
    <location>
        <begin position="12"/>
        <end position="372"/>
    </location>
</feature>
<dbReference type="GO" id="GO:0005975">
    <property type="term" value="P:carbohydrate metabolic process"/>
    <property type="evidence" value="ECO:0007669"/>
    <property type="project" value="InterPro"/>
</dbReference>
<dbReference type="PROSITE" id="PS60002">
    <property type="entry name" value="PHOSPHOKETOLASE_1"/>
    <property type="match status" value="1"/>
</dbReference>
<feature type="domain" description="Xylulose 5-phosphate/Fructose 6-phosphate phosphoketolase C-terminal" evidence="5">
    <location>
        <begin position="589"/>
        <end position="785"/>
    </location>
</feature>
<evidence type="ECO:0000313" key="8">
    <source>
        <dbReference type="Proteomes" id="UP000232883"/>
    </source>
</evidence>
<keyword evidence="8" id="KW-1185">Reference proteome</keyword>
<dbReference type="InterPro" id="IPR018970">
    <property type="entry name" value="Xul5P/Fru6P_PKetolase_N"/>
</dbReference>
<dbReference type="PANTHER" id="PTHR31273">
    <property type="entry name" value="PHOSPHOKETOLASE-RELATED"/>
    <property type="match status" value="1"/>
</dbReference>
<gene>
    <name evidence="7" type="ORF">CWM47_22010</name>
</gene>
<keyword evidence="3" id="KW-0786">Thiamine pyrophosphate</keyword>
<name>A0A2K8Z362_9BACT</name>
<dbReference type="PANTHER" id="PTHR31273:SF1">
    <property type="entry name" value="PHOSPHOKETOLASE-RELATED"/>
    <property type="match status" value="1"/>
</dbReference>
<dbReference type="InterPro" id="IPR009014">
    <property type="entry name" value="Transketo_C/PFOR_II"/>
</dbReference>
<dbReference type="InterPro" id="IPR019790">
    <property type="entry name" value="Xul5P/Fru6P_PKetolase_CS"/>
</dbReference>
<sequence length="786" mass="87557">MNQVITPSTVPTSERLAQLHRYWQATNYLGAAQLYLRYNVLLDRPLLASDIKPRLLGHWGTQPGLNLVYAHLNRLIQDTDANVLMVVGPGHGAPAILANLFLEGTLGEFDAHYKPGLVGLSNLIRQFSWPYGLPSHLVPGTPGQIQEGGELGYSLSHAFGAALDNPDLLVACIVGDGEAETGPLAAAWHSNKYLNPATSGAVLPILHVNGYKLSAPTIYGRMSNDELTNLFTGFGYQVRFVGGSDPMQVHKAMWQAMNWAHEEIQTIQQQARMGMLNGVPAWPMLILQTPKGWTCPLTVDGQPIENTFHAHQLPVADPAGKPSQLKTLETWLRSYRPQDLFDEKGLPFVDVVSICPPDDKRIGMNPHANGGALLRPLELPNIADYAVTIPSPGTVSVEGTHTLAIYLRDVFRLNDHAQNFRVVCPDETTSNRMSPMFEATQRAWMGPMIETDEFLAPDGRIMEILSEHTCEGWLEGYLLTGRHGLFGCYEAFIPLVDSMLNQYAKWLKVSKETPWRKPLASLNYLLTSHVWRQDHNGYTHQVPSFINSVVAKKSSVARVYLPPDANCLLSVMDHCLRSRDYVNLLVASKASQAQWLTIDEAQAHCRRGMSAWSWAGNEINHQPDVVLACAGDVPTNEIIAAAAILREHLPDLSVRVVNVMDLLTIMSPEDHPHGFPEAAFVQLFTPGKPVIFAFHGYPMLIHELLHHRTNPLRFHVRGYMEEGRTTTPFDMLVLNNMSRYQLVLSALDRVEKRAGSGDLRMWCQNKLTEHAAYIRRCGQDMPEVMS</sequence>
<dbReference type="RefSeq" id="WP_100990347.1">
    <property type="nucleotide sequence ID" value="NZ_CP025096.1"/>
</dbReference>
<organism evidence="7 8">
    <name type="scientific">Spirosoma pollinicola</name>
    <dbReference type="NCBI Taxonomy" id="2057025"/>
    <lineage>
        <taxon>Bacteria</taxon>
        <taxon>Pseudomonadati</taxon>
        <taxon>Bacteroidota</taxon>
        <taxon>Cytophagia</taxon>
        <taxon>Cytophagales</taxon>
        <taxon>Cytophagaceae</taxon>
        <taxon>Spirosoma</taxon>
    </lineage>
</organism>
<dbReference type="KEGG" id="spir:CWM47_22010"/>
<comment type="similarity">
    <text evidence="2">Belongs to the XFP family.</text>
</comment>
<evidence type="ECO:0000256" key="4">
    <source>
        <dbReference type="ARBA" id="ARBA00023239"/>
    </source>
</evidence>
<dbReference type="InterPro" id="IPR018969">
    <property type="entry name" value="Xul5P/Fru6P_PKetolase_C"/>
</dbReference>
<dbReference type="AlphaFoldDB" id="A0A2K8Z362"/>
<dbReference type="Proteomes" id="UP000232883">
    <property type="component" value="Chromosome"/>
</dbReference>
<dbReference type="PROSITE" id="PS60003">
    <property type="entry name" value="PHOSPHOKETOLASE_2"/>
    <property type="match status" value="1"/>
</dbReference>
<evidence type="ECO:0000259" key="5">
    <source>
        <dbReference type="Pfam" id="PF09363"/>
    </source>
</evidence>
<reference evidence="7 8" key="1">
    <citation type="submission" date="2017-11" db="EMBL/GenBank/DDBJ databases">
        <title>Taxonomic description and genome sequences of Spirosoma HA7 sp. nov., isolated from pollen microhabitat of Corylus avellana.</title>
        <authorList>
            <person name="Ambika Manirajan B."/>
            <person name="Suarez C."/>
            <person name="Ratering S."/>
            <person name="Geissler-Plaum R."/>
            <person name="Cardinale M."/>
            <person name="Sylvia S."/>
        </authorList>
    </citation>
    <scope>NUCLEOTIDE SEQUENCE [LARGE SCALE GENOMIC DNA]</scope>
    <source>
        <strain evidence="7 8">HA7</strain>
    </source>
</reference>
<keyword evidence="4" id="KW-0456">Lyase</keyword>
<evidence type="ECO:0000256" key="1">
    <source>
        <dbReference type="ARBA" id="ARBA00001964"/>
    </source>
</evidence>
<dbReference type="EMBL" id="CP025096">
    <property type="protein sequence ID" value="AUD04281.1"/>
    <property type="molecule type" value="Genomic_DNA"/>
</dbReference>
<comment type="cofactor">
    <cofactor evidence="1">
        <name>thiamine diphosphate</name>
        <dbReference type="ChEBI" id="CHEBI:58937"/>
    </cofactor>
</comment>
<accession>A0A2K8Z362</accession>
<protein>
    <submittedName>
        <fullName evidence="7">Phosphoketolase</fullName>
    </submittedName>
</protein>
<evidence type="ECO:0000256" key="3">
    <source>
        <dbReference type="ARBA" id="ARBA00023052"/>
    </source>
</evidence>
<dbReference type="Gene3D" id="3.40.50.920">
    <property type="match status" value="1"/>
</dbReference>